<protein>
    <recommendedName>
        <fullName evidence="4">MARVEL domain-containing protein</fullName>
    </recommendedName>
</protein>
<proteinExistence type="predicted"/>
<dbReference type="Proteomes" id="UP000305067">
    <property type="component" value="Unassembled WGS sequence"/>
</dbReference>
<organism evidence="2 3">
    <name type="scientific">Pterulicium gracile</name>
    <dbReference type="NCBI Taxonomy" id="1884261"/>
    <lineage>
        <taxon>Eukaryota</taxon>
        <taxon>Fungi</taxon>
        <taxon>Dikarya</taxon>
        <taxon>Basidiomycota</taxon>
        <taxon>Agaricomycotina</taxon>
        <taxon>Agaricomycetes</taxon>
        <taxon>Agaricomycetidae</taxon>
        <taxon>Agaricales</taxon>
        <taxon>Pleurotineae</taxon>
        <taxon>Pterulaceae</taxon>
        <taxon>Pterulicium</taxon>
    </lineage>
</organism>
<dbReference type="STRING" id="1884261.A0A5C3QKI5"/>
<keyword evidence="1" id="KW-1133">Transmembrane helix</keyword>
<accession>A0A5C3QKI5</accession>
<evidence type="ECO:0008006" key="4">
    <source>
        <dbReference type="Google" id="ProtNLM"/>
    </source>
</evidence>
<feature type="transmembrane region" description="Helical" evidence="1">
    <location>
        <begin position="16"/>
        <end position="36"/>
    </location>
</feature>
<sequence>MAQAVPPFIKGHYHPFLFLLMTLCAIAEMGLTAFLIDAGNASGEWASPRYHSLLILFLFNAVWTTLFGTAYTLWILTGAAHILASIASSVIWLLITLILWATASGIMHNTRTGGSCPGRKALTRCRQGLTVEAIGWTQVGLAGVALIATCLWVRRTNRDYRGSYYA</sequence>
<keyword evidence="1" id="KW-0812">Transmembrane</keyword>
<dbReference type="OrthoDB" id="3226059at2759"/>
<reference evidence="2 3" key="1">
    <citation type="journal article" date="2019" name="Nat. Ecol. Evol.">
        <title>Megaphylogeny resolves global patterns of mushroom evolution.</title>
        <authorList>
            <person name="Varga T."/>
            <person name="Krizsan K."/>
            <person name="Foldi C."/>
            <person name="Dima B."/>
            <person name="Sanchez-Garcia M."/>
            <person name="Sanchez-Ramirez S."/>
            <person name="Szollosi G.J."/>
            <person name="Szarkandi J.G."/>
            <person name="Papp V."/>
            <person name="Albert L."/>
            <person name="Andreopoulos W."/>
            <person name="Angelini C."/>
            <person name="Antonin V."/>
            <person name="Barry K.W."/>
            <person name="Bougher N.L."/>
            <person name="Buchanan P."/>
            <person name="Buyck B."/>
            <person name="Bense V."/>
            <person name="Catcheside P."/>
            <person name="Chovatia M."/>
            <person name="Cooper J."/>
            <person name="Damon W."/>
            <person name="Desjardin D."/>
            <person name="Finy P."/>
            <person name="Geml J."/>
            <person name="Haridas S."/>
            <person name="Hughes K."/>
            <person name="Justo A."/>
            <person name="Karasinski D."/>
            <person name="Kautmanova I."/>
            <person name="Kiss B."/>
            <person name="Kocsube S."/>
            <person name="Kotiranta H."/>
            <person name="LaButti K.M."/>
            <person name="Lechner B.E."/>
            <person name="Liimatainen K."/>
            <person name="Lipzen A."/>
            <person name="Lukacs Z."/>
            <person name="Mihaltcheva S."/>
            <person name="Morgado L.N."/>
            <person name="Niskanen T."/>
            <person name="Noordeloos M.E."/>
            <person name="Ohm R.A."/>
            <person name="Ortiz-Santana B."/>
            <person name="Ovrebo C."/>
            <person name="Racz N."/>
            <person name="Riley R."/>
            <person name="Savchenko A."/>
            <person name="Shiryaev A."/>
            <person name="Soop K."/>
            <person name="Spirin V."/>
            <person name="Szebenyi C."/>
            <person name="Tomsovsky M."/>
            <person name="Tulloss R.E."/>
            <person name="Uehling J."/>
            <person name="Grigoriev I.V."/>
            <person name="Vagvolgyi C."/>
            <person name="Papp T."/>
            <person name="Martin F.M."/>
            <person name="Miettinen O."/>
            <person name="Hibbett D.S."/>
            <person name="Nagy L.G."/>
        </authorList>
    </citation>
    <scope>NUCLEOTIDE SEQUENCE [LARGE SCALE GENOMIC DNA]</scope>
    <source>
        <strain evidence="2 3">CBS 309.79</strain>
    </source>
</reference>
<feature type="transmembrane region" description="Helical" evidence="1">
    <location>
        <begin position="83"/>
        <end position="103"/>
    </location>
</feature>
<evidence type="ECO:0000256" key="1">
    <source>
        <dbReference type="SAM" id="Phobius"/>
    </source>
</evidence>
<evidence type="ECO:0000313" key="2">
    <source>
        <dbReference type="EMBL" id="TFK98873.1"/>
    </source>
</evidence>
<evidence type="ECO:0000313" key="3">
    <source>
        <dbReference type="Proteomes" id="UP000305067"/>
    </source>
</evidence>
<dbReference type="EMBL" id="ML178837">
    <property type="protein sequence ID" value="TFK98873.1"/>
    <property type="molecule type" value="Genomic_DNA"/>
</dbReference>
<keyword evidence="3" id="KW-1185">Reference proteome</keyword>
<feature type="transmembrane region" description="Helical" evidence="1">
    <location>
        <begin position="56"/>
        <end position="76"/>
    </location>
</feature>
<name>A0A5C3QKI5_9AGAR</name>
<dbReference type="AlphaFoldDB" id="A0A5C3QKI5"/>
<gene>
    <name evidence="2" type="ORF">BDV98DRAFT_533615</name>
</gene>
<feature type="transmembrane region" description="Helical" evidence="1">
    <location>
        <begin position="133"/>
        <end position="153"/>
    </location>
</feature>
<keyword evidence="1" id="KW-0472">Membrane</keyword>